<dbReference type="Gene3D" id="1.10.1200.10">
    <property type="entry name" value="ACP-like"/>
    <property type="match status" value="1"/>
</dbReference>
<gene>
    <name evidence="2" type="ORF">SAMN05444000_12079</name>
</gene>
<dbReference type="PROSITE" id="PS50075">
    <property type="entry name" value="CARRIER"/>
    <property type="match status" value="1"/>
</dbReference>
<name>A0A1M6Q9F3_9RHOB</name>
<proteinExistence type="predicted"/>
<dbReference type="AlphaFoldDB" id="A0A1M6Q9F3"/>
<feature type="domain" description="Carrier" evidence="1">
    <location>
        <begin position="3"/>
        <end position="81"/>
    </location>
</feature>
<evidence type="ECO:0000313" key="3">
    <source>
        <dbReference type="Proteomes" id="UP000183982"/>
    </source>
</evidence>
<evidence type="ECO:0000313" key="2">
    <source>
        <dbReference type="EMBL" id="SHK16775.1"/>
    </source>
</evidence>
<keyword evidence="3" id="KW-1185">Reference proteome</keyword>
<dbReference type="EMBL" id="FQZQ01000020">
    <property type="protein sequence ID" value="SHK16775.1"/>
    <property type="molecule type" value="Genomic_DNA"/>
</dbReference>
<accession>A0A1M6Q9F3</accession>
<dbReference type="Pfam" id="PF00550">
    <property type="entry name" value="PP-binding"/>
    <property type="match status" value="1"/>
</dbReference>
<sequence length="90" mass="10182">MVSKNSDLSQNLLELVAREGMVDISEIKPENRLEDLDIQSADFVMILMALEEEYGVYISVDNELSDVETVQDLLNLAQAKIEEHQKETNA</sequence>
<reference evidence="3" key="1">
    <citation type="submission" date="2016-11" db="EMBL/GenBank/DDBJ databases">
        <authorList>
            <person name="Varghese N."/>
            <person name="Submissions S."/>
        </authorList>
    </citation>
    <scope>NUCLEOTIDE SEQUENCE [LARGE SCALE GENOMIC DNA]</scope>
    <source>
        <strain evidence="3">DSM 100564</strain>
    </source>
</reference>
<dbReference type="InterPro" id="IPR036736">
    <property type="entry name" value="ACP-like_sf"/>
</dbReference>
<evidence type="ECO:0000259" key="1">
    <source>
        <dbReference type="PROSITE" id="PS50075"/>
    </source>
</evidence>
<organism evidence="2 3">
    <name type="scientific">Shimia gijangensis</name>
    <dbReference type="NCBI Taxonomy" id="1470563"/>
    <lineage>
        <taxon>Bacteria</taxon>
        <taxon>Pseudomonadati</taxon>
        <taxon>Pseudomonadota</taxon>
        <taxon>Alphaproteobacteria</taxon>
        <taxon>Rhodobacterales</taxon>
        <taxon>Roseobacteraceae</taxon>
    </lineage>
</organism>
<dbReference type="InterPro" id="IPR009081">
    <property type="entry name" value="PP-bd_ACP"/>
</dbReference>
<protein>
    <submittedName>
        <fullName evidence="2">Acyl carrier protein</fullName>
    </submittedName>
</protein>
<dbReference type="STRING" id="1470563.SAMN05444000_12079"/>
<dbReference type="SUPFAM" id="SSF47336">
    <property type="entry name" value="ACP-like"/>
    <property type="match status" value="1"/>
</dbReference>
<dbReference type="Proteomes" id="UP000183982">
    <property type="component" value="Unassembled WGS sequence"/>
</dbReference>